<organism evidence="17 18">
    <name type="scientific">Acidovorax kalamii</name>
    <dbReference type="NCBI Taxonomy" id="2004485"/>
    <lineage>
        <taxon>Bacteria</taxon>
        <taxon>Pseudomonadati</taxon>
        <taxon>Pseudomonadota</taxon>
        <taxon>Betaproteobacteria</taxon>
        <taxon>Burkholderiales</taxon>
        <taxon>Comamonadaceae</taxon>
        <taxon>Acidovorax</taxon>
    </lineage>
</organism>
<accession>A0A235EUN7</accession>
<dbReference type="Pfam" id="PF03170">
    <property type="entry name" value="BcsB"/>
    <property type="match status" value="1"/>
</dbReference>
<dbReference type="Proteomes" id="UP000215441">
    <property type="component" value="Unassembled WGS sequence"/>
</dbReference>
<keyword evidence="7 15" id="KW-1003">Cell membrane</keyword>
<dbReference type="OrthoDB" id="9806702at2"/>
<keyword evidence="13 15" id="KW-0472">Membrane</keyword>
<evidence type="ECO:0000256" key="11">
    <source>
        <dbReference type="ARBA" id="ARBA00022916"/>
    </source>
</evidence>
<feature type="compositionally biased region" description="Basic and acidic residues" evidence="16">
    <location>
        <begin position="19"/>
        <end position="39"/>
    </location>
</feature>
<dbReference type="NCBIfam" id="NF008323">
    <property type="entry name" value="PRK11114.1-1"/>
    <property type="match status" value="1"/>
</dbReference>
<comment type="similarity">
    <text evidence="4 15">Belongs to the AcsB/BcsB family.</text>
</comment>
<comment type="pathway">
    <text evidence="3 15">Glycan metabolism; bacterial cellulose biosynthesis.</text>
</comment>
<evidence type="ECO:0000256" key="7">
    <source>
        <dbReference type="ARBA" id="ARBA00022475"/>
    </source>
</evidence>
<feature type="region of interest" description="Disordered" evidence="16">
    <location>
        <begin position="1"/>
        <end position="62"/>
    </location>
</feature>
<evidence type="ECO:0000256" key="5">
    <source>
        <dbReference type="ARBA" id="ARBA00011437"/>
    </source>
</evidence>
<comment type="caution">
    <text evidence="17">The sequence shown here is derived from an EMBL/GenBank/DDBJ whole genome shotgun (WGS) entry which is preliminary data.</text>
</comment>
<dbReference type="PRINTS" id="PR01440">
    <property type="entry name" value="CELLSNTHASEB"/>
</dbReference>
<keyword evidence="10 15" id="KW-0812">Transmembrane</keyword>
<keyword evidence="11 15" id="KW-0135">Cellulose biosynthesis</keyword>
<reference evidence="17 18" key="1">
    <citation type="submission" date="2017-07" db="EMBL/GenBank/DDBJ databases">
        <title>Acidovorax KNDSW TSA 6 genome sequence and assembly.</title>
        <authorList>
            <person name="Mayilraj S."/>
        </authorList>
    </citation>
    <scope>NUCLEOTIDE SEQUENCE [LARGE SCALE GENOMIC DNA]</scope>
    <source>
        <strain evidence="17 18">KNDSW-TSA6</strain>
    </source>
</reference>
<evidence type="ECO:0000313" key="18">
    <source>
        <dbReference type="Proteomes" id="UP000215441"/>
    </source>
</evidence>
<dbReference type="InterPro" id="IPR018513">
    <property type="entry name" value="Cell_synthase_bac"/>
</dbReference>
<comment type="function">
    <text evidence="1 15">Binds the cellulose synthase activator, bis-(3'-5') cyclic diguanylic acid (c-di-GMP).</text>
</comment>
<evidence type="ECO:0000256" key="15">
    <source>
        <dbReference type="RuleBase" id="RU365021"/>
    </source>
</evidence>
<dbReference type="AlphaFoldDB" id="A0A235EUN7"/>
<dbReference type="InterPro" id="IPR003920">
    <property type="entry name" value="Cell_synth_B"/>
</dbReference>
<comment type="subunit">
    <text evidence="5 15">Tightly associated with the cellulose synthase catalytic subunit.</text>
</comment>
<evidence type="ECO:0000256" key="12">
    <source>
        <dbReference type="ARBA" id="ARBA00022989"/>
    </source>
</evidence>
<dbReference type="PANTHER" id="PTHR39083:SF1">
    <property type="entry name" value="CYCLIC DI-GMP-BINDING PROTEIN"/>
    <property type="match status" value="1"/>
</dbReference>
<evidence type="ECO:0000256" key="6">
    <source>
        <dbReference type="ARBA" id="ARBA00021844"/>
    </source>
</evidence>
<evidence type="ECO:0000256" key="2">
    <source>
        <dbReference type="ARBA" id="ARBA00004377"/>
    </source>
</evidence>
<evidence type="ECO:0000256" key="13">
    <source>
        <dbReference type="ARBA" id="ARBA00023136"/>
    </source>
</evidence>
<comment type="subcellular location">
    <subcellularLocation>
        <location evidence="2">Cell inner membrane</location>
        <topology evidence="2">Single-pass membrane protein</topology>
    </subcellularLocation>
</comment>
<dbReference type="PANTHER" id="PTHR39083">
    <property type="entry name" value="CYCLIC DI-GMP-BINDING PROTEIN"/>
    <property type="match status" value="1"/>
</dbReference>
<evidence type="ECO:0000256" key="4">
    <source>
        <dbReference type="ARBA" id="ARBA00010714"/>
    </source>
</evidence>
<feature type="transmembrane region" description="Helical" evidence="15">
    <location>
        <begin position="745"/>
        <end position="766"/>
    </location>
</feature>
<dbReference type="UniPathway" id="UPA00694"/>
<evidence type="ECO:0000256" key="10">
    <source>
        <dbReference type="ARBA" id="ARBA00022692"/>
    </source>
</evidence>
<proteinExistence type="inferred from homology"/>
<evidence type="ECO:0000256" key="14">
    <source>
        <dbReference type="ARBA" id="ARBA00033444"/>
    </source>
</evidence>
<dbReference type="EMBL" id="NOIG01000001">
    <property type="protein sequence ID" value="OYD52297.1"/>
    <property type="molecule type" value="Genomic_DNA"/>
</dbReference>
<evidence type="ECO:0000256" key="8">
    <source>
        <dbReference type="ARBA" id="ARBA00022519"/>
    </source>
</evidence>
<evidence type="ECO:0000256" key="3">
    <source>
        <dbReference type="ARBA" id="ARBA00005186"/>
    </source>
</evidence>
<evidence type="ECO:0000256" key="9">
    <source>
        <dbReference type="ARBA" id="ARBA00022636"/>
    </source>
</evidence>
<keyword evidence="8 15" id="KW-0997">Cell inner membrane</keyword>
<evidence type="ECO:0000256" key="1">
    <source>
        <dbReference type="ARBA" id="ARBA00002057"/>
    </source>
</evidence>
<evidence type="ECO:0000313" key="17">
    <source>
        <dbReference type="EMBL" id="OYD52297.1"/>
    </source>
</evidence>
<dbReference type="Gene3D" id="2.60.120.260">
    <property type="entry name" value="Galactose-binding domain-like"/>
    <property type="match status" value="2"/>
</dbReference>
<protein>
    <recommendedName>
        <fullName evidence="6 15">Cyclic di-GMP-binding protein</fullName>
    </recommendedName>
    <alternativeName>
        <fullName evidence="14 15">Cellulose synthase regulatory subunit</fullName>
    </alternativeName>
</protein>
<dbReference type="GO" id="GO:0006011">
    <property type="term" value="P:UDP-alpha-D-glucose metabolic process"/>
    <property type="evidence" value="ECO:0007669"/>
    <property type="project" value="InterPro"/>
</dbReference>
<gene>
    <name evidence="17" type="ORF">CBY09_00450</name>
</gene>
<keyword evidence="12 15" id="KW-1133">Transmembrane helix</keyword>
<evidence type="ECO:0000256" key="16">
    <source>
        <dbReference type="SAM" id="MobiDB-lite"/>
    </source>
</evidence>
<keyword evidence="18" id="KW-1185">Reference proteome</keyword>
<dbReference type="GO" id="GO:0005886">
    <property type="term" value="C:plasma membrane"/>
    <property type="evidence" value="ECO:0007669"/>
    <property type="project" value="UniProtKB-SubCell"/>
</dbReference>
<keyword evidence="9 15" id="KW-0973">c-di-GMP</keyword>
<dbReference type="GO" id="GO:0030244">
    <property type="term" value="P:cellulose biosynthetic process"/>
    <property type="evidence" value="ECO:0007669"/>
    <property type="project" value="UniProtKB-KW"/>
</dbReference>
<sequence>MAVGLISLPHPVANAQSSKSRDAGAKDRNQARAERDVVRSKVAPADTGASAAHATVATPSPLPSRQWRVSLKDLGVARPIALRGVESEASVGVGVRRDEAVESARLRLTFTLSPALIPVLSHLKVMLNDETLQTLVLDKERLGTPQTVELNIDPRYFTDYNRFRFQFIGHYTMECETPNHSSLWATISNESQLELSLRQIPLRDDLALLPAPFFDPRDNRPVNLPFVYGDKPSMGTLKASGSVASWIGMLAGYRGNQFPVFENQLPRQHAVVLATNNNRPAFLQTLPAVEEPTLSVVPHPDMPGAKLLLVLGKDDAQLQMAADALALGKAALSGQSITVKSLEYPALAKPYDAPRWITTQRPVKLAELVSSASELQLRGAVLNDTVNVYTRMAPDLFTWNAKGVPLDLTYRYTPNSVSDHGALNISINNQFIQSYPLQSREDRTSGKSTIMLPLFDDGSAQTRSDLKIPAFMIGGDNQLQFAFQIPPNDLGRCRSAPPTELFAAIDPHSTIDLTAFRHYLAMPNLAAYANSGFPFTRVPDLAQTSIILPNRPTPSDVEVFLTAVGRMSASTGYPGTRFRLISAAEADKAADTDILVISQGDSDGLLEKWKSHLPALLAAGARSVQPLERAMGSFFDLFNLEPHQRLSASGGQAVLQGKGPLAAVTGFESPLSSGRSVVALTATDKDAMSLLSQGLNDAGKIKSLRGDLGLMRGDAIESFRIKPVYYVGDLPWWQRLWFHMHSHPLLLALVGIGTGLLLTFIVYAALRSMARRRLAAHHD</sequence>
<name>A0A235EUN7_9BURK</name>